<comment type="caution">
    <text evidence="1">The sequence shown here is derived from an EMBL/GenBank/DDBJ whole genome shotgun (WGS) entry which is preliminary data.</text>
</comment>
<proteinExistence type="predicted"/>
<organism evidence="1 2">
    <name type="scientific">Pleurodeles waltl</name>
    <name type="common">Iberian ribbed newt</name>
    <dbReference type="NCBI Taxonomy" id="8319"/>
    <lineage>
        <taxon>Eukaryota</taxon>
        <taxon>Metazoa</taxon>
        <taxon>Chordata</taxon>
        <taxon>Craniata</taxon>
        <taxon>Vertebrata</taxon>
        <taxon>Euteleostomi</taxon>
        <taxon>Amphibia</taxon>
        <taxon>Batrachia</taxon>
        <taxon>Caudata</taxon>
        <taxon>Salamandroidea</taxon>
        <taxon>Salamandridae</taxon>
        <taxon>Pleurodelinae</taxon>
        <taxon>Pleurodeles</taxon>
    </lineage>
</organism>
<protein>
    <submittedName>
        <fullName evidence="1">Uncharacterized protein</fullName>
    </submittedName>
</protein>
<name>A0AAV7LWX4_PLEWA</name>
<dbReference type="SUPFAM" id="SSF56672">
    <property type="entry name" value="DNA/RNA polymerases"/>
    <property type="match status" value="1"/>
</dbReference>
<dbReference type="Proteomes" id="UP001066276">
    <property type="component" value="Chromosome 11"/>
</dbReference>
<dbReference type="PANTHER" id="PTHR37984:SF5">
    <property type="entry name" value="PROTEIN NYNRIN-LIKE"/>
    <property type="match status" value="1"/>
</dbReference>
<evidence type="ECO:0000313" key="2">
    <source>
        <dbReference type="Proteomes" id="UP001066276"/>
    </source>
</evidence>
<dbReference type="PANTHER" id="PTHR37984">
    <property type="entry name" value="PROTEIN CBG26694"/>
    <property type="match status" value="1"/>
</dbReference>
<dbReference type="AlphaFoldDB" id="A0AAV7LWX4"/>
<reference evidence="1" key="1">
    <citation type="journal article" date="2022" name="bioRxiv">
        <title>Sequencing and chromosome-scale assembly of the giantPleurodeles waltlgenome.</title>
        <authorList>
            <person name="Brown T."/>
            <person name="Elewa A."/>
            <person name="Iarovenko S."/>
            <person name="Subramanian E."/>
            <person name="Araus A.J."/>
            <person name="Petzold A."/>
            <person name="Susuki M."/>
            <person name="Suzuki K.-i.T."/>
            <person name="Hayashi T."/>
            <person name="Toyoda A."/>
            <person name="Oliveira C."/>
            <person name="Osipova E."/>
            <person name="Leigh N.D."/>
            <person name="Simon A."/>
            <person name="Yun M.H."/>
        </authorList>
    </citation>
    <scope>NUCLEOTIDE SEQUENCE</scope>
    <source>
        <strain evidence="1">20211129_DDA</strain>
        <tissue evidence="1">Liver</tissue>
    </source>
</reference>
<dbReference type="Gene3D" id="3.10.10.10">
    <property type="entry name" value="HIV Type 1 Reverse Transcriptase, subunit A, domain 1"/>
    <property type="match status" value="1"/>
</dbReference>
<dbReference type="InterPro" id="IPR050951">
    <property type="entry name" value="Retrovirus_Pol_polyprotein"/>
</dbReference>
<accession>A0AAV7LWX4</accession>
<dbReference type="InterPro" id="IPR043502">
    <property type="entry name" value="DNA/RNA_pol_sf"/>
</dbReference>
<gene>
    <name evidence="1" type="ORF">NDU88_006447</name>
</gene>
<evidence type="ECO:0000313" key="1">
    <source>
        <dbReference type="EMBL" id="KAJ1093343.1"/>
    </source>
</evidence>
<sequence length="286" mass="32054">MQGLGLGPLHGRRTSFRDNRVKEDSFDSRNLNKVVPPYKMGDDMYKWFTGLGRACKVTLGTTSQAPKQDIVDYVLGLRSRMAEYMKRATKNLQASQELGKQWHDQKAVLTVYQPGQEVCVLELVALRALQAKWSGAHTIVERKGGVSYLVDIGTPGSPHNPYYDRSDMALLMATDERQEEERDPLPDLFSHNTTDGSIDGVVLSVCLSESQKEDCRNILGQFSELFSLTPGQTTRCKHTIDKRDSLPVNSKIYRQPDHVRECIKSEVQKVLDLGVIEPSDSPCPAL</sequence>
<keyword evidence="2" id="KW-1185">Reference proteome</keyword>
<dbReference type="EMBL" id="JANPWB010000015">
    <property type="protein sequence ID" value="KAJ1093343.1"/>
    <property type="molecule type" value="Genomic_DNA"/>
</dbReference>